<name>A0ABW9JJT4_9SPHI</name>
<dbReference type="EMBL" id="SRMP02000023">
    <property type="protein sequence ID" value="MFN0292471.1"/>
    <property type="molecule type" value="Genomic_DNA"/>
</dbReference>
<protein>
    <submittedName>
        <fullName evidence="1">Uncharacterized protein</fullName>
    </submittedName>
</protein>
<gene>
    <name evidence="1" type="ORF">E5L68_013785</name>
</gene>
<sequence length="136" mass="15179">MKLSMLDVSINPYQGDRKQALKIAIEPCGFQHTWEGKHHSLRNLALYTPEIPIAATTENPKHMNSGLGFALPNLYRPDKIAVAFAALINSYGIHQVAGLTVYFGETDHVIPWQTDHLICWRTNVSNAIEALTKVVI</sequence>
<accession>A0ABW9JJT4</accession>
<dbReference type="Proteomes" id="UP001517367">
    <property type="component" value="Unassembled WGS sequence"/>
</dbReference>
<evidence type="ECO:0000313" key="1">
    <source>
        <dbReference type="EMBL" id="MFN0292471.1"/>
    </source>
</evidence>
<keyword evidence="2" id="KW-1185">Reference proteome</keyword>
<comment type="caution">
    <text evidence="1">The sequence shown here is derived from an EMBL/GenBank/DDBJ whole genome shotgun (WGS) entry which is preliminary data.</text>
</comment>
<dbReference type="RefSeq" id="WP_138728515.1">
    <property type="nucleotide sequence ID" value="NZ_SRMP02000023.1"/>
</dbReference>
<organism evidence="1 2">
    <name type="scientific">Pedobacter helvus</name>
    <dbReference type="NCBI Taxonomy" id="2563444"/>
    <lineage>
        <taxon>Bacteria</taxon>
        <taxon>Pseudomonadati</taxon>
        <taxon>Bacteroidota</taxon>
        <taxon>Sphingobacteriia</taxon>
        <taxon>Sphingobacteriales</taxon>
        <taxon>Sphingobacteriaceae</taxon>
        <taxon>Pedobacter</taxon>
    </lineage>
</organism>
<evidence type="ECO:0000313" key="2">
    <source>
        <dbReference type="Proteomes" id="UP001517367"/>
    </source>
</evidence>
<proteinExistence type="predicted"/>
<reference evidence="1 2" key="1">
    <citation type="submission" date="2024-12" db="EMBL/GenBank/DDBJ databases">
        <authorList>
            <person name="Hu S."/>
        </authorList>
    </citation>
    <scope>NUCLEOTIDE SEQUENCE [LARGE SCALE GENOMIC DNA]</scope>
    <source>
        <strain evidence="1 2">P-25</strain>
    </source>
</reference>